<protein>
    <recommendedName>
        <fullName evidence="2">Peptidoglycan binding-like domain-containing protein</fullName>
    </recommendedName>
</protein>
<dbReference type="PANTHER" id="PTHR41533">
    <property type="entry name" value="L,D-TRANSPEPTIDASE HI_1667-RELATED"/>
    <property type="match status" value="1"/>
</dbReference>
<dbReference type="InterPro" id="IPR036366">
    <property type="entry name" value="PGBDSf"/>
</dbReference>
<dbReference type="RefSeq" id="WP_281814432.1">
    <property type="nucleotide sequence ID" value="NZ_BRLB01000003.1"/>
</dbReference>
<organism evidence="3 4">
    <name type="scientific">Vallitalea longa</name>
    <dbReference type="NCBI Taxonomy" id="2936439"/>
    <lineage>
        <taxon>Bacteria</taxon>
        <taxon>Bacillati</taxon>
        <taxon>Bacillota</taxon>
        <taxon>Clostridia</taxon>
        <taxon>Lachnospirales</taxon>
        <taxon>Vallitaleaceae</taxon>
        <taxon>Vallitalea</taxon>
    </lineage>
</organism>
<evidence type="ECO:0000259" key="2">
    <source>
        <dbReference type="Pfam" id="PF01471"/>
    </source>
</evidence>
<dbReference type="InterPro" id="IPR036365">
    <property type="entry name" value="PGBD-like_sf"/>
</dbReference>
<accession>A0A9W5YAQ6</accession>
<keyword evidence="1" id="KW-0732">Signal</keyword>
<keyword evidence="4" id="KW-1185">Reference proteome</keyword>
<reference evidence="3" key="1">
    <citation type="submission" date="2022-06" db="EMBL/GenBank/DDBJ databases">
        <title>Vallitalea longa sp. nov., an anaerobic bacterium isolated from marine sediment.</title>
        <authorList>
            <person name="Hirano S."/>
            <person name="Terahara T."/>
            <person name="Mori K."/>
            <person name="Hamada M."/>
            <person name="Matsumoto R."/>
            <person name="Kobayashi T."/>
        </authorList>
    </citation>
    <scope>NUCLEOTIDE SEQUENCE</scope>
    <source>
        <strain evidence="3">SH18-1</strain>
    </source>
</reference>
<feature type="signal peptide" evidence="1">
    <location>
        <begin position="1"/>
        <end position="26"/>
    </location>
</feature>
<proteinExistence type="predicted"/>
<dbReference type="EMBL" id="BRLB01000003">
    <property type="protein sequence ID" value="GKX29165.1"/>
    <property type="molecule type" value="Genomic_DNA"/>
</dbReference>
<evidence type="ECO:0000256" key="1">
    <source>
        <dbReference type="SAM" id="SignalP"/>
    </source>
</evidence>
<evidence type="ECO:0000313" key="4">
    <source>
        <dbReference type="Proteomes" id="UP001144256"/>
    </source>
</evidence>
<dbReference type="Proteomes" id="UP001144256">
    <property type="component" value="Unassembled WGS sequence"/>
</dbReference>
<name>A0A9W5YAQ6_9FIRM</name>
<gene>
    <name evidence="3" type="ORF">SH1V18_16450</name>
</gene>
<dbReference type="InterPro" id="IPR002477">
    <property type="entry name" value="Peptidoglycan-bd-like"/>
</dbReference>
<evidence type="ECO:0000313" key="3">
    <source>
        <dbReference type="EMBL" id="GKX29165.1"/>
    </source>
</evidence>
<dbReference type="Gene3D" id="1.10.101.10">
    <property type="entry name" value="PGBD-like superfamily/PGBD"/>
    <property type="match status" value="2"/>
</dbReference>
<feature type="chain" id="PRO_5040838931" description="Peptidoglycan binding-like domain-containing protein" evidence="1">
    <location>
        <begin position="27"/>
        <end position="155"/>
    </location>
</feature>
<dbReference type="PANTHER" id="PTHR41533:SF1">
    <property type="entry name" value="L,D-TRANSPEPTIDASE YCBB-RELATED"/>
    <property type="match status" value="1"/>
</dbReference>
<dbReference type="Pfam" id="PF01471">
    <property type="entry name" value="PG_binding_1"/>
    <property type="match status" value="2"/>
</dbReference>
<feature type="domain" description="Peptidoglycan binding-like" evidence="2">
    <location>
        <begin position="115"/>
        <end position="150"/>
    </location>
</feature>
<dbReference type="AlphaFoldDB" id="A0A9W5YAQ6"/>
<dbReference type="SUPFAM" id="SSF47090">
    <property type="entry name" value="PGBD-like"/>
    <property type="match status" value="2"/>
</dbReference>
<comment type="caution">
    <text evidence="3">The sequence shown here is derived from an EMBL/GenBank/DDBJ whole genome shotgun (WGS) entry which is preliminary data.</text>
</comment>
<sequence length="155" mass="17014">MKRNKRIICVLLVLFTVLSSSVLVNAASWPVLKRGDSGVNVESLQYLLVSKGYTKMKVDGTFGDETYRNVKGFQTARGLERDGIVGAKTWEKLIVTLKRGAKSNAVKAVQCQLGIDEDGDFGKGTESAVKVFQEGHGLKVDGIVGPTTWRYLLNY</sequence>
<dbReference type="InterPro" id="IPR052905">
    <property type="entry name" value="LD-transpeptidase_YkuD-like"/>
</dbReference>
<feature type="domain" description="Peptidoglycan binding-like" evidence="2">
    <location>
        <begin position="38"/>
        <end position="93"/>
    </location>
</feature>